<dbReference type="EMBL" id="CP017480">
    <property type="protein sequence ID" value="APG04796.1"/>
    <property type="molecule type" value="Genomic_DNA"/>
</dbReference>
<protein>
    <submittedName>
        <fullName evidence="1">Uncharacterized protein</fullName>
    </submittedName>
</protein>
<reference evidence="2" key="1">
    <citation type="submission" date="2016-09" db="EMBL/GenBank/DDBJ databases">
        <authorList>
            <person name="Lysoe E."/>
        </authorList>
    </citation>
    <scope>NUCLEOTIDE SEQUENCE [LARGE SCALE GENOMIC DNA]</scope>
    <source>
        <strain evidence="2">LJ96T</strain>
    </source>
</reference>
<dbReference type="RefSeq" id="WP_046968492.1">
    <property type="nucleotide sequence ID" value="NZ_CP017480.1"/>
</dbReference>
<gene>
    <name evidence="1" type="ORF">BJI69_13425</name>
</gene>
<accession>A0A0G9H930</accession>
<dbReference type="OrthoDB" id="9974407at2"/>
<organism evidence="1 2">
    <name type="scientific">Luteibacter rhizovicinus DSM 16549</name>
    <dbReference type="NCBI Taxonomy" id="1440763"/>
    <lineage>
        <taxon>Bacteria</taxon>
        <taxon>Pseudomonadati</taxon>
        <taxon>Pseudomonadota</taxon>
        <taxon>Gammaproteobacteria</taxon>
        <taxon>Lysobacterales</taxon>
        <taxon>Rhodanobacteraceae</taxon>
        <taxon>Luteibacter</taxon>
    </lineage>
</organism>
<dbReference type="AlphaFoldDB" id="A0A0G9H930"/>
<evidence type="ECO:0000313" key="1">
    <source>
        <dbReference type="EMBL" id="APG04796.1"/>
    </source>
</evidence>
<dbReference type="KEGG" id="lrz:BJI69_13425"/>
<proteinExistence type="predicted"/>
<sequence>MSIEDQERIDFTGGDLHGWTLDEYPRATVVQEGESSFLRSDNPLYYNGMVLSKSVPGLTVGGYYEFSVALRTHGQKGMGLQVILDDGHSGVHSALDIDLAHAQVTPGRWQQLKGYIFKRNTTVTDDVLINAYGIFKLDMDDVRLSLTPVDARKVSFDTLTVPSRSMLRR</sequence>
<dbReference type="STRING" id="1440763.BJI69_13425"/>
<name>A0A0G9H930_9GAMM</name>
<dbReference type="PATRIC" id="fig|1440763.5.peg.2868"/>
<keyword evidence="2" id="KW-1185">Reference proteome</keyword>
<evidence type="ECO:0000313" key="2">
    <source>
        <dbReference type="Proteomes" id="UP000182987"/>
    </source>
</evidence>
<dbReference type="Proteomes" id="UP000182987">
    <property type="component" value="Chromosome"/>
</dbReference>
<dbReference type="Gene3D" id="2.60.120.260">
    <property type="entry name" value="Galactose-binding domain-like"/>
    <property type="match status" value="1"/>
</dbReference>